<dbReference type="PANTHER" id="PTHR11102:SF160">
    <property type="entry name" value="ERAD-ASSOCIATED E3 UBIQUITIN-PROTEIN LIGASE COMPONENT HRD3"/>
    <property type="match status" value="1"/>
</dbReference>
<dbReference type="Pfam" id="PF08238">
    <property type="entry name" value="Sel1"/>
    <property type="match status" value="3"/>
</dbReference>
<accession>A0AAW8PZB0</accession>
<dbReference type="AlphaFoldDB" id="A0AAW8PZB0"/>
<comment type="caution">
    <text evidence="2">The sequence shown here is derived from an EMBL/GenBank/DDBJ whole genome shotgun (WGS) entry which is preliminary data.</text>
</comment>
<dbReference type="PANTHER" id="PTHR11102">
    <property type="entry name" value="SEL-1-LIKE PROTEIN"/>
    <property type="match status" value="1"/>
</dbReference>
<feature type="signal peptide" evidence="1">
    <location>
        <begin position="1"/>
        <end position="22"/>
    </location>
</feature>
<evidence type="ECO:0000313" key="2">
    <source>
        <dbReference type="EMBL" id="MDS1820896.1"/>
    </source>
</evidence>
<dbReference type="InterPro" id="IPR011990">
    <property type="entry name" value="TPR-like_helical_dom_sf"/>
</dbReference>
<keyword evidence="1" id="KW-0732">Signal</keyword>
<organism evidence="2 3">
    <name type="scientific">Vibrio parahaemolyticus</name>
    <dbReference type="NCBI Taxonomy" id="670"/>
    <lineage>
        <taxon>Bacteria</taxon>
        <taxon>Pseudomonadati</taxon>
        <taxon>Pseudomonadota</taxon>
        <taxon>Gammaproteobacteria</taxon>
        <taxon>Vibrionales</taxon>
        <taxon>Vibrionaceae</taxon>
        <taxon>Vibrio</taxon>
    </lineage>
</organism>
<dbReference type="InterPro" id="IPR006597">
    <property type="entry name" value="Sel1-like"/>
</dbReference>
<dbReference type="InterPro" id="IPR050767">
    <property type="entry name" value="Sel1_AlgK"/>
</dbReference>
<proteinExistence type="predicted"/>
<dbReference type="RefSeq" id="WP_311019678.1">
    <property type="nucleotide sequence ID" value="NZ_JAUHGG010000003.1"/>
</dbReference>
<dbReference type="SMART" id="SM00671">
    <property type="entry name" value="SEL1"/>
    <property type="match status" value="3"/>
</dbReference>
<evidence type="ECO:0000313" key="3">
    <source>
        <dbReference type="Proteomes" id="UP001253193"/>
    </source>
</evidence>
<name>A0AAW8PZB0_VIBPH</name>
<dbReference type="Proteomes" id="UP001253193">
    <property type="component" value="Unassembled WGS sequence"/>
</dbReference>
<reference evidence="2" key="1">
    <citation type="submission" date="2023-06" db="EMBL/GenBank/DDBJ databases">
        <title>Genomic Diversity of Vibrio spp. and Metagenomic Analysis of Pathogens in Florida Gulf Coastal Waters Following Hurricane Ian.</title>
        <authorList>
            <person name="Brumfield K.D."/>
        </authorList>
    </citation>
    <scope>NUCLEOTIDE SEQUENCE</scope>
    <source>
        <strain evidence="2">WBS2B-138</strain>
    </source>
</reference>
<dbReference type="EMBL" id="JAUHGG010000003">
    <property type="protein sequence ID" value="MDS1820896.1"/>
    <property type="molecule type" value="Genomic_DNA"/>
</dbReference>
<dbReference type="SUPFAM" id="SSF81901">
    <property type="entry name" value="HCP-like"/>
    <property type="match status" value="2"/>
</dbReference>
<evidence type="ECO:0000256" key="1">
    <source>
        <dbReference type="SAM" id="SignalP"/>
    </source>
</evidence>
<protein>
    <submittedName>
        <fullName evidence="2">Tetratricopeptide repeat protein</fullName>
    </submittedName>
</protein>
<gene>
    <name evidence="2" type="ORF">QX249_09530</name>
</gene>
<feature type="chain" id="PRO_5043555434" evidence="1">
    <location>
        <begin position="23"/>
        <end position="363"/>
    </location>
</feature>
<dbReference type="Gene3D" id="1.25.40.10">
    <property type="entry name" value="Tetratricopeptide repeat domain"/>
    <property type="match status" value="2"/>
</dbReference>
<sequence>MKTNLSLLATILFASYSTAGYASMPPVTFGSLVEQDSQLPAIQLFLAEDKATENNFEESTVHYIKAIELGISGAVWNLMKFVDEGVLNDEHLNKALRKIKSMATEDTELSLFLANYYHNKEGKGKEAFHWMNNSLRLGSTGVSEILADYIIRGIGGADSHYTPIEAATLLKKASDEGSASASLTLAKIFDDGKLIKRNLGQARHYYDIAAKSGMIEANFRLAYFLEHGIGGSKDLAEAAKLYEQLLNTDKASDVHYRLSRLYMYNEDAFENARIDGITHLVAAANLGNHDALYKVGVATYYGSDGFKVNVEKAIEHLKQAAYLGNKLAAQRLVQIYKNGDRNISPNKELMKEFQRILTDAPKV</sequence>